<dbReference type="InterPro" id="IPR011075">
    <property type="entry name" value="TetR_C"/>
</dbReference>
<keyword evidence="7" id="KW-1185">Reference proteome</keyword>
<dbReference type="InterPro" id="IPR036271">
    <property type="entry name" value="Tet_transcr_reg_TetR-rel_C_sf"/>
</dbReference>
<dbReference type="PRINTS" id="PR00455">
    <property type="entry name" value="HTHTETR"/>
</dbReference>
<evidence type="ECO:0000256" key="3">
    <source>
        <dbReference type="ARBA" id="ARBA00023163"/>
    </source>
</evidence>
<dbReference type="Gene3D" id="1.10.357.10">
    <property type="entry name" value="Tetracycline Repressor, domain 2"/>
    <property type="match status" value="1"/>
</dbReference>
<organism evidence="6 7">
    <name type="scientific">Methylobacterium nonmethylotrophicum</name>
    <dbReference type="NCBI Taxonomy" id="1141884"/>
    <lineage>
        <taxon>Bacteria</taxon>
        <taxon>Pseudomonadati</taxon>
        <taxon>Pseudomonadota</taxon>
        <taxon>Alphaproteobacteria</taxon>
        <taxon>Hyphomicrobiales</taxon>
        <taxon>Methylobacteriaceae</taxon>
        <taxon>Methylobacterium</taxon>
    </lineage>
</organism>
<dbReference type="GO" id="GO:0003677">
    <property type="term" value="F:DNA binding"/>
    <property type="evidence" value="ECO:0007669"/>
    <property type="project" value="UniProtKB-UniRule"/>
</dbReference>
<protein>
    <submittedName>
        <fullName evidence="6">TetR/AcrR family transcriptional regulator</fullName>
    </submittedName>
</protein>
<dbReference type="Proteomes" id="UP000297535">
    <property type="component" value="Unassembled WGS sequence"/>
</dbReference>
<dbReference type="OrthoDB" id="9795242at2"/>
<feature type="domain" description="HTH tetR-type" evidence="5">
    <location>
        <begin position="6"/>
        <end position="66"/>
    </location>
</feature>
<dbReference type="SUPFAM" id="SSF48498">
    <property type="entry name" value="Tetracyclin repressor-like, C-terminal domain"/>
    <property type="match status" value="1"/>
</dbReference>
<reference evidence="6 7" key="1">
    <citation type="submission" date="2019-04" db="EMBL/GenBank/DDBJ databases">
        <authorList>
            <person name="Feng G."/>
            <person name="Zhu H."/>
        </authorList>
    </citation>
    <scope>NUCLEOTIDE SEQUENCE [LARGE SCALE GENOMIC DNA]</scope>
    <source>
        <strain evidence="6 7">6HR-1</strain>
    </source>
</reference>
<dbReference type="RefSeq" id="WP_135417985.1">
    <property type="nucleotide sequence ID" value="NZ_SRLB01000022.1"/>
</dbReference>
<keyword evidence="1" id="KW-0805">Transcription regulation</keyword>
<proteinExistence type="predicted"/>
<dbReference type="PANTHER" id="PTHR47506">
    <property type="entry name" value="TRANSCRIPTIONAL REGULATORY PROTEIN"/>
    <property type="match status" value="1"/>
</dbReference>
<evidence type="ECO:0000313" key="6">
    <source>
        <dbReference type="EMBL" id="TGD96063.1"/>
    </source>
</evidence>
<dbReference type="InterPro" id="IPR001647">
    <property type="entry name" value="HTH_TetR"/>
</dbReference>
<gene>
    <name evidence="6" type="ORF">EU555_25215</name>
</gene>
<dbReference type="InterPro" id="IPR009057">
    <property type="entry name" value="Homeodomain-like_sf"/>
</dbReference>
<keyword evidence="3" id="KW-0804">Transcription</keyword>
<evidence type="ECO:0000313" key="7">
    <source>
        <dbReference type="Proteomes" id="UP000297535"/>
    </source>
</evidence>
<dbReference type="Pfam" id="PF00440">
    <property type="entry name" value="TetR_N"/>
    <property type="match status" value="1"/>
</dbReference>
<evidence type="ECO:0000256" key="4">
    <source>
        <dbReference type="PROSITE-ProRule" id="PRU00335"/>
    </source>
</evidence>
<evidence type="ECO:0000259" key="5">
    <source>
        <dbReference type="PROSITE" id="PS50977"/>
    </source>
</evidence>
<dbReference type="PANTHER" id="PTHR47506:SF1">
    <property type="entry name" value="HTH-TYPE TRANSCRIPTIONAL REGULATOR YJDC"/>
    <property type="match status" value="1"/>
</dbReference>
<evidence type="ECO:0000256" key="2">
    <source>
        <dbReference type="ARBA" id="ARBA00023125"/>
    </source>
</evidence>
<dbReference type="AlphaFoldDB" id="A0A4Z0NJ85"/>
<dbReference type="Pfam" id="PF16925">
    <property type="entry name" value="TetR_C_13"/>
    <property type="match status" value="1"/>
</dbReference>
<dbReference type="SUPFAM" id="SSF46689">
    <property type="entry name" value="Homeodomain-like"/>
    <property type="match status" value="1"/>
</dbReference>
<dbReference type="EMBL" id="SRLB01000022">
    <property type="protein sequence ID" value="TGD96063.1"/>
    <property type="molecule type" value="Genomic_DNA"/>
</dbReference>
<keyword evidence="2 4" id="KW-0238">DNA-binding</keyword>
<accession>A0A4Z0NJ85</accession>
<sequence length="192" mass="20434">MVGVRQFDEQAVLERALALFWRQGPAATSMPALAQATGVQRGSLYNAYGDKEALFLKAFDLYAARFLSAVENGLVGRDARAVLERFFEAAIANMTAGSPSRGCLTTKTANDGSLAEPRIRERVQGLIRDLEALVAGALAPLEGELTLSVAETATLAVAFTRGLAVMERIHGDPPQLRATASAFVRAVTRSGP</sequence>
<comment type="caution">
    <text evidence="6">The sequence shown here is derived from an EMBL/GenBank/DDBJ whole genome shotgun (WGS) entry which is preliminary data.</text>
</comment>
<dbReference type="Gene3D" id="1.10.10.60">
    <property type="entry name" value="Homeodomain-like"/>
    <property type="match status" value="1"/>
</dbReference>
<dbReference type="PROSITE" id="PS50977">
    <property type="entry name" value="HTH_TETR_2"/>
    <property type="match status" value="1"/>
</dbReference>
<name>A0A4Z0NJ85_9HYPH</name>
<feature type="DNA-binding region" description="H-T-H motif" evidence="4">
    <location>
        <begin position="29"/>
        <end position="48"/>
    </location>
</feature>
<evidence type="ECO:0000256" key="1">
    <source>
        <dbReference type="ARBA" id="ARBA00023015"/>
    </source>
</evidence>